<sequence length="210" mass="24405">MSQRVLKQKKTIWNHLNAFTNQCITLEFFGSVIAPLMPVNFQAHFCGVDSKGKVVQFVDIATSCVCVVNQKGWRSHVYEYWLPDVSTLSCEELYLVLEGEQVEAIVQSSKLGNLVDLSRALPNCKKKDSGKRGHRREWKARDGRGRKRKRNEPAADDTVEAMHPVKLCKHHEKRSKADVWRKADWEMDQKRSRTARFCTKLWKHRHRSSK</sequence>
<dbReference type="WBParaSite" id="jg14717">
    <property type="protein sequence ID" value="jg14717"/>
    <property type="gene ID" value="jg14717"/>
</dbReference>
<accession>A0A915D0S8</accession>
<reference evidence="3" key="1">
    <citation type="submission" date="2022-11" db="UniProtKB">
        <authorList>
            <consortium name="WormBaseParasite"/>
        </authorList>
    </citation>
    <scope>IDENTIFICATION</scope>
</reference>
<dbReference type="Proteomes" id="UP000887574">
    <property type="component" value="Unplaced"/>
</dbReference>
<evidence type="ECO:0000313" key="2">
    <source>
        <dbReference type="Proteomes" id="UP000887574"/>
    </source>
</evidence>
<protein>
    <submittedName>
        <fullName evidence="3">Uncharacterized protein</fullName>
    </submittedName>
</protein>
<feature type="region of interest" description="Disordered" evidence="1">
    <location>
        <begin position="125"/>
        <end position="168"/>
    </location>
</feature>
<evidence type="ECO:0000313" key="3">
    <source>
        <dbReference type="WBParaSite" id="jg14717"/>
    </source>
</evidence>
<feature type="compositionally biased region" description="Basic residues" evidence="1">
    <location>
        <begin position="132"/>
        <end position="150"/>
    </location>
</feature>
<dbReference type="AlphaFoldDB" id="A0A915D0S8"/>
<keyword evidence="2" id="KW-1185">Reference proteome</keyword>
<proteinExistence type="predicted"/>
<name>A0A915D0S8_9BILA</name>
<evidence type="ECO:0000256" key="1">
    <source>
        <dbReference type="SAM" id="MobiDB-lite"/>
    </source>
</evidence>
<organism evidence="2 3">
    <name type="scientific">Ditylenchus dipsaci</name>
    <dbReference type="NCBI Taxonomy" id="166011"/>
    <lineage>
        <taxon>Eukaryota</taxon>
        <taxon>Metazoa</taxon>
        <taxon>Ecdysozoa</taxon>
        <taxon>Nematoda</taxon>
        <taxon>Chromadorea</taxon>
        <taxon>Rhabditida</taxon>
        <taxon>Tylenchina</taxon>
        <taxon>Tylenchomorpha</taxon>
        <taxon>Sphaerularioidea</taxon>
        <taxon>Anguinidae</taxon>
        <taxon>Anguininae</taxon>
        <taxon>Ditylenchus</taxon>
    </lineage>
</organism>